<evidence type="ECO:0000256" key="13">
    <source>
        <dbReference type="SAM" id="Phobius"/>
    </source>
</evidence>
<keyword evidence="3" id="KW-0433">Leucine-rich repeat</keyword>
<feature type="domain" description="Fibronectin type-III" evidence="15">
    <location>
        <begin position="870"/>
        <end position="970"/>
    </location>
</feature>
<dbReference type="InterPro" id="IPR003961">
    <property type="entry name" value="FN3_dom"/>
</dbReference>
<evidence type="ECO:0000256" key="11">
    <source>
        <dbReference type="ARBA" id="ARBA00023319"/>
    </source>
</evidence>
<evidence type="ECO:0000259" key="15">
    <source>
        <dbReference type="PROSITE" id="PS50853"/>
    </source>
</evidence>
<dbReference type="PANTHER" id="PTHR44170:SF6">
    <property type="entry name" value="CONTACTIN"/>
    <property type="match status" value="1"/>
</dbReference>
<sequence length="1391" mass="150720">MNSKKCSANLLKEPTSKSAIKEKATTFECQINVYNPATTGLKTAVTSPKEVPPSRGKPTIIHFEAPSTLSTYVGQSAVFHCVTVGDPKPTVQWENSSSAIITASGRFEVFSNGSLKINNLLKSDNGGLYICEAANSYGVTAASATLHVNDPPVPPSFTITPVNKTAVEGARETFYCDADGIPSPTITWSKLDGNISADRREEPSPGALRIINLQHGDDGIYICTAQNLLGNITAWAFLRIQGYPRITTAPSNKVVTENSSVQFPCVIEGNPTPHVEWTTPNGTIFTALSQLSGTIRVLSNNSLSIIMATETDAGTYTCKAVNNIGEQSALATLTVWTPPRFSTPMLNKTQNIASRLVVECGAYATPIPDYQWRFNGSVIASHRSLNLSSLSLADQGIYTCIGNNSLGAAYGRFYLTIQVPPSLTTSPMNQTIPKGQTASFSCSATGDPTPSIKWYKSQDPIRNNAHFSVLSNATLVVNNVSEQDNGWYTCRATNDAGTIEDRANLLVADYPVFTVVPSNTTVDAGNSATLSCRAHGPDKPHITWMIEDSSGMETNIVPSADIQVQPSGDLTYTSVESKNRGLHICKACNTAGCKRVKAFLDVLFAPGFPVPPSRVYVLKGQTAVLECKPESNPPAVITWLRNGTSLPGTGNQYSVNNVQAEDEGSYTCKAKNSRGSTQGFVKLSIGTMAEIRDFIQTPSQNSKVRMQCIVGGSPSPVVTWYLQNSKLDKQKFPEYDVNSDGELVIPQAALVNNSFLCNSTNPLDSVAKFARVPVAPNQASITTIMETSLQVSWTQSEPLDLVLQYMVQVKSGAGDWEQVNDTIQGNAVLVNNLRSFNAYSFRVSAKNGLGMSPYSQPSLNTTTLEGAPSPPRELKLTVKNATVLLVSWTKPDYLNGYLSTILYRINYTPQNGNTSKDSSQHSSGSPQNMTLQALSPDTMYSVKVYAGRRRSDGVERWSGGVSKTATTLQLVPLTPPVDLTVQSNGAYQIMVKWKVPSYSIAGYHIWYKGFESATVYEKVVMSRMSDTVYLIKGLEPDTKLEVKARMYSNAGIGPFSELQYVKTNVDAFAVTSEQSSGTQSSGLKVAIICFLLGVLLLLVIIAFVCFKRKQSRRSRQSFHIDNREDPSLKYVVQRRTESNSRTSTSGDSEGSVEGQYNFAAVDDEIDVGMFTGDRNSASSYSHDPKLRYLDPALLNRDVPSSSEDGSVGDVIRLENFKPRGSPSPSPKHDATFFADVDVVNGGKRMEDFDLAYATKTQREGLNDLSKGSAGVTESGPSSGDLLDSYPPDWIPPPPSVSKNEPTVYSQVDKNRRTSPDILVGSSAETTKNGPLASGATSSEDSSEDEDITCRLSAKEMAPPQYAQVDLSKRKTAQPLKMILKRALLTLLKILL</sequence>
<evidence type="ECO:0000313" key="16">
    <source>
        <dbReference type="EMBL" id="KAJ7333145.1"/>
    </source>
</evidence>
<evidence type="ECO:0000256" key="5">
    <source>
        <dbReference type="ARBA" id="ARBA00022729"/>
    </source>
</evidence>
<keyword evidence="11" id="KW-0393">Immunoglobulin domain</keyword>
<dbReference type="OrthoDB" id="5979564at2759"/>
<keyword evidence="5" id="KW-0732">Signal</keyword>
<keyword evidence="6" id="KW-0677">Repeat</keyword>
<keyword evidence="4 13" id="KW-0812">Transmembrane</keyword>
<evidence type="ECO:0000256" key="4">
    <source>
        <dbReference type="ARBA" id="ARBA00022692"/>
    </source>
</evidence>
<evidence type="ECO:0000256" key="3">
    <source>
        <dbReference type="ARBA" id="ARBA00022614"/>
    </source>
</evidence>
<keyword evidence="10" id="KW-0325">Glycoprotein</keyword>
<feature type="domain" description="Ig-like" evidence="14">
    <location>
        <begin position="339"/>
        <end position="416"/>
    </location>
</feature>
<comment type="subcellular location">
    <subcellularLocation>
        <location evidence="1">Membrane</location>
        <topology evidence="1">Single-pass membrane protein</topology>
    </subcellularLocation>
</comment>
<feature type="domain" description="Ig-like" evidence="14">
    <location>
        <begin position="155"/>
        <end position="227"/>
    </location>
</feature>
<dbReference type="EMBL" id="MU827787">
    <property type="protein sequence ID" value="KAJ7333145.1"/>
    <property type="molecule type" value="Genomic_DNA"/>
</dbReference>
<keyword evidence="7 13" id="KW-1133">Transmembrane helix</keyword>
<feature type="compositionally biased region" description="Polar residues" evidence="12">
    <location>
        <begin position="1296"/>
        <end position="1307"/>
    </location>
</feature>
<keyword evidence="8 13" id="KW-0472">Membrane</keyword>
<feature type="region of interest" description="Disordered" evidence="12">
    <location>
        <begin position="912"/>
        <end position="931"/>
    </location>
</feature>
<dbReference type="InterPro" id="IPR007110">
    <property type="entry name" value="Ig-like_dom"/>
</dbReference>
<dbReference type="Gene3D" id="2.60.40.10">
    <property type="entry name" value="Immunoglobulins"/>
    <property type="match status" value="11"/>
</dbReference>
<dbReference type="SUPFAM" id="SSF48726">
    <property type="entry name" value="Immunoglobulin"/>
    <property type="match status" value="8"/>
</dbReference>
<proteinExistence type="inferred from homology"/>
<feature type="domain" description="Ig-like" evidence="14">
    <location>
        <begin position="58"/>
        <end position="147"/>
    </location>
</feature>
<feature type="domain" description="Fibronectin type-III" evidence="15">
    <location>
        <begin position="975"/>
        <end position="1066"/>
    </location>
</feature>
<evidence type="ECO:0000256" key="6">
    <source>
        <dbReference type="ARBA" id="ARBA00022737"/>
    </source>
</evidence>
<feature type="transmembrane region" description="Helical" evidence="13">
    <location>
        <begin position="1085"/>
        <end position="1106"/>
    </location>
</feature>
<dbReference type="CDD" id="cd00063">
    <property type="entry name" value="FN3"/>
    <property type="match status" value="3"/>
</dbReference>
<reference evidence="16" key="1">
    <citation type="submission" date="2023-01" db="EMBL/GenBank/DDBJ databases">
        <title>Genome assembly of the deep-sea coral Lophelia pertusa.</title>
        <authorList>
            <person name="Herrera S."/>
            <person name="Cordes E."/>
        </authorList>
    </citation>
    <scope>NUCLEOTIDE SEQUENCE</scope>
    <source>
        <strain evidence="16">USNM1676648</strain>
        <tissue evidence="16">Polyp</tissue>
    </source>
</reference>
<dbReference type="GO" id="GO:0098609">
    <property type="term" value="P:cell-cell adhesion"/>
    <property type="evidence" value="ECO:0007669"/>
    <property type="project" value="TreeGrafter"/>
</dbReference>
<evidence type="ECO:0000313" key="17">
    <source>
        <dbReference type="Proteomes" id="UP001163046"/>
    </source>
</evidence>
<dbReference type="PANTHER" id="PTHR44170">
    <property type="entry name" value="PROTEIN SIDEKICK"/>
    <property type="match status" value="1"/>
</dbReference>
<feature type="domain" description="Ig-like" evidence="14">
    <location>
        <begin position="606"/>
        <end position="684"/>
    </location>
</feature>
<dbReference type="FunFam" id="2.60.40.10:FF:000076">
    <property type="entry name" value="Leucine-rich repeat and Ig domain-containing 4"/>
    <property type="match status" value="1"/>
</dbReference>
<keyword evidence="9" id="KW-1015">Disulfide bond</keyword>
<accession>A0A9X0CE94</accession>
<feature type="domain" description="Ig-like" evidence="14">
    <location>
        <begin position="700"/>
        <end position="782"/>
    </location>
</feature>
<dbReference type="Proteomes" id="UP001163046">
    <property type="component" value="Unassembled WGS sequence"/>
</dbReference>
<organism evidence="16 17">
    <name type="scientific">Desmophyllum pertusum</name>
    <dbReference type="NCBI Taxonomy" id="174260"/>
    <lineage>
        <taxon>Eukaryota</taxon>
        <taxon>Metazoa</taxon>
        <taxon>Cnidaria</taxon>
        <taxon>Anthozoa</taxon>
        <taxon>Hexacorallia</taxon>
        <taxon>Scleractinia</taxon>
        <taxon>Caryophylliina</taxon>
        <taxon>Caryophylliidae</taxon>
        <taxon>Desmophyllum</taxon>
    </lineage>
</organism>
<dbReference type="InterPro" id="IPR003598">
    <property type="entry name" value="Ig_sub2"/>
</dbReference>
<dbReference type="InterPro" id="IPR003599">
    <property type="entry name" value="Ig_sub"/>
</dbReference>
<dbReference type="InterPro" id="IPR013783">
    <property type="entry name" value="Ig-like_fold"/>
</dbReference>
<evidence type="ECO:0000256" key="8">
    <source>
        <dbReference type="ARBA" id="ARBA00023136"/>
    </source>
</evidence>
<gene>
    <name evidence="16" type="ORF">OS493_018321</name>
</gene>
<dbReference type="Pfam" id="PF13927">
    <property type="entry name" value="Ig_3"/>
    <property type="match status" value="4"/>
</dbReference>
<dbReference type="PROSITE" id="PS50853">
    <property type="entry name" value="FN3"/>
    <property type="match status" value="3"/>
</dbReference>
<dbReference type="PROSITE" id="PS50835">
    <property type="entry name" value="IG_LIKE"/>
    <property type="match status" value="8"/>
</dbReference>
<dbReference type="Pfam" id="PF07679">
    <property type="entry name" value="I-set"/>
    <property type="match status" value="3"/>
</dbReference>
<evidence type="ECO:0000256" key="10">
    <source>
        <dbReference type="ARBA" id="ARBA00023180"/>
    </source>
</evidence>
<feature type="domain" description="Ig-like" evidence="14">
    <location>
        <begin position="244"/>
        <end position="334"/>
    </location>
</feature>
<feature type="domain" description="Fibronectin type-III" evidence="15">
    <location>
        <begin position="772"/>
        <end position="866"/>
    </location>
</feature>
<evidence type="ECO:0000256" key="2">
    <source>
        <dbReference type="ARBA" id="ARBA00009588"/>
    </source>
</evidence>
<evidence type="ECO:0000256" key="12">
    <source>
        <dbReference type="SAM" id="MobiDB-lite"/>
    </source>
</evidence>
<keyword evidence="17" id="KW-1185">Reference proteome</keyword>
<protein>
    <submittedName>
        <fullName evidence="16">Uncharacterized protein</fullName>
    </submittedName>
</protein>
<dbReference type="SMART" id="SM00408">
    <property type="entry name" value="IGc2"/>
    <property type="match status" value="8"/>
</dbReference>
<evidence type="ECO:0000256" key="1">
    <source>
        <dbReference type="ARBA" id="ARBA00004167"/>
    </source>
</evidence>
<name>A0A9X0CE94_9CNID</name>
<feature type="region of interest" description="Disordered" evidence="12">
    <location>
        <begin position="1261"/>
        <end position="1346"/>
    </location>
</feature>
<dbReference type="InterPro" id="IPR036179">
    <property type="entry name" value="Ig-like_dom_sf"/>
</dbReference>
<evidence type="ECO:0000256" key="7">
    <source>
        <dbReference type="ARBA" id="ARBA00022989"/>
    </source>
</evidence>
<dbReference type="InterPro" id="IPR036116">
    <property type="entry name" value="FN3_sf"/>
</dbReference>
<dbReference type="SMART" id="SM00409">
    <property type="entry name" value="IG"/>
    <property type="match status" value="8"/>
</dbReference>
<dbReference type="InterPro" id="IPR013098">
    <property type="entry name" value="Ig_I-set"/>
</dbReference>
<comment type="similarity">
    <text evidence="2">Belongs to the immunoglobulin superfamily. DCC family.</text>
</comment>
<dbReference type="Pfam" id="PF00041">
    <property type="entry name" value="fn3"/>
    <property type="match status" value="3"/>
</dbReference>
<dbReference type="SUPFAM" id="SSF49265">
    <property type="entry name" value="Fibronectin type III"/>
    <property type="match status" value="2"/>
</dbReference>
<evidence type="ECO:0000259" key="14">
    <source>
        <dbReference type="PROSITE" id="PS50835"/>
    </source>
</evidence>
<feature type="region of interest" description="Disordered" evidence="12">
    <location>
        <begin position="1129"/>
        <end position="1153"/>
    </location>
</feature>
<feature type="domain" description="Ig-like" evidence="14">
    <location>
        <begin position="421"/>
        <end position="506"/>
    </location>
</feature>
<feature type="domain" description="Ig-like" evidence="14">
    <location>
        <begin position="511"/>
        <end position="601"/>
    </location>
</feature>
<evidence type="ECO:0000256" key="9">
    <source>
        <dbReference type="ARBA" id="ARBA00023157"/>
    </source>
</evidence>
<comment type="caution">
    <text evidence="16">The sequence shown here is derived from an EMBL/GenBank/DDBJ whole genome shotgun (WGS) entry which is preliminary data.</text>
</comment>
<dbReference type="GO" id="GO:0016020">
    <property type="term" value="C:membrane"/>
    <property type="evidence" value="ECO:0007669"/>
    <property type="project" value="UniProtKB-SubCell"/>
</dbReference>
<dbReference type="FunFam" id="2.60.40.10:FF:000299">
    <property type="entry name" value="protogenin isoform X2"/>
    <property type="match status" value="1"/>
</dbReference>
<dbReference type="SMART" id="SM00060">
    <property type="entry name" value="FN3"/>
    <property type="match status" value="3"/>
</dbReference>